<reference evidence="1" key="1">
    <citation type="submission" date="2022-12" db="EMBL/GenBank/DDBJ databases">
        <title>Chromosome-level genome assembly of the bean flower thrips Megalurothrips usitatus.</title>
        <authorList>
            <person name="Ma L."/>
            <person name="Liu Q."/>
            <person name="Li H."/>
            <person name="Cai W."/>
        </authorList>
    </citation>
    <scope>NUCLEOTIDE SEQUENCE</scope>
    <source>
        <strain evidence="1">Cailab_2022a</strain>
    </source>
</reference>
<dbReference type="PANTHER" id="PTHR47326:SF1">
    <property type="entry name" value="HTH PSQ-TYPE DOMAIN-CONTAINING PROTEIN"/>
    <property type="match status" value="1"/>
</dbReference>
<evidence type="ECO:0000313" key="2">
    <source>
        <dbReference type="Proteomes" id="UP001075354"/>
    </source>
</evidence>
<gene>
    <name evidence="1" type="ORF">ONE63_000008</name>
</gene>
<comment type="caution">
    <text evidence="1">The sequence shown here is derived from an EMBL/GenBank/DDBJ whole genome shotgun (WGS) entry which is preliminary data.</text>
</comment>
<dbReference type="InterPro" id="IPR036397">
    <property type="entry name" value="RNaseH_sf"/>
</dbReference>
<dbReference type="GO" id="GO:0003676">
    <property type="term" value="F:nucleic acid binding"/>
    <property type="evidence" value="ECO:0007669"/>
    <property type="project" value="InterPro"/>
</dbReference>
<name>A0AAV7Y111_9NEOP</name>
<dbReference type="Proteomes" id="UP001075354">
    <property type="component" value="Chromosome 1"/>
</dbReference>
<sequence>MHLAYGAAGGSNTRALRLYAQKHPGRAQPDRRFFGKIHSNLRESGRRFVDPPRARPVRDNVELQVLAQVDDNPHTSTRKIAANVGCSHGTVMHVLNEQLLHPFKLVQVQDPGPDDFPLRLQYCQWMRDRVGEVPRFLGLVASTDEKGFSREGTFNAHNNHYWAEENPHALHTRGYQRKFRVNVCEGIVGNHLLGPVILPGNLNGPMYLEFLQTTLEDMLEEVLPLDLWRDMWFQQDGCPAHWALAVRAYLDARFPGRWIGRRGPVAWPPRSPDLTPPDFFLWGAMEELVYASPVESEEDPMARIILAGEEIRHNPGVFERIRENWQKRIDKCFEQAGGHFENLL</sequence>
<dbReference type="AlphaFoldDB" id="A0AAV7Y111"/>
<keyword evidence="2" id="KW-1185">Reference proteome</keyword>
<dbReference type="Gene3D" id="3.30.420.10">
    <property type="entry name" value="Ribonuclease H-like superfamily/Ribonuclease H"/>
    <property type="match status" value="1"/>
</dbReference>
<organism evidence="1 2">
    <name type="scientific">Megalurothrips usitatus</name>
    <name type="common">bean blossom thrips</name>
    <dbReference type="NCBI Taxonomy" id="439358"/>
    <lineage>
        <taxon>Eukaryota</taxon>
        <taxon>Metazoa</taxon>
        <taxon>Ecdysozoa</taxon>
        <taxon>Arthropoda</taxon>
        <taxon>Hexapoda</taxon>
        <taxon>Insecta</taxon>
        <taxon>Pterygota</taxon>
        <taxon>Neoptera</taxon>
        <taxon>Paraneoptera</taxon>
        <taxon>Thysanoptera</taxon>
        <taxon>Terebrantia</taxon>
        <taxon>Thripoidea</taxon>
        <taxon>Thripidae</taxon>
        <taxon>Megalurothrips</taxon>
    </lineage>
</organism>
<accession>A0AAV7Y111</accession>
<dbReference type="EMBL" id="JAPTSV010000001">
    <property type="protein sequence ID" value="KAJ1531324.1"/>
    <property type="molecule type" value="Genomic_DNA"/>
</dbReference>
<evidence type="ECO:0000313" key="1">
    <source>
        <dbReference type="EMBL" id="KAJ1531324.1"/>
    </source>
</evidence>
<dbReference type="PANTHER" id="PTHR47326">
    <property type="entry name" value="TRANSPOSABLE ELEMENT TC3 TRANSPOSASE-LIKE PROTEIN"/>
    <property type="match status" value="1"/>
</dbReference>
<protein>
    <recommendedName>
        <fullName evidence="3">Transposable element Tc3 transposase</fullName>
    </recommendedName>
</protein>
<evidence type="ECO:0008006" key="3">
    <source>
        <dbReference type="Google" id="ProtNLM"/>
    </source>
</evidence>
<proteinExistence type="predicted"/>